<evidence type="ECO:0000313" key="3">
    <source>
        <dbReference type="Proteomes" id="UP000248961"/>
    </source>
</evidence>
<proteinExistence type="predicted"/>
<reference evidence="2 3" key="1">
    <citation type="submission" date="2018-02" db="EMBL/GenBank/DDBJ databases">
        <title>The genomes of Aspergillus section Nigri reveals drivers in fungal speciation.</title>
        <authorList>
            <consortium name="DOE Joint Genome Institute"/>
            <person name="Vesth T.C."/>
            <person name="Nybo J."/>
            <person name="Theobald S."/>
            <person name="Brandl J."/>
            <person name="Frisvad J.C."/>
            <person name="Nielsen K.F."/>
            <person name="Lyhne E.K."/>
            <person name="Kogle M.E."/>
            <person name="Kuo A."/>
            <person name="Riley R."/>
            <person name="Clum A."/>
            <person name="Nolan M."/>
            <person name="Lipzen A."/>
            <person name="Salamov A."/>
            <person name="Henrissat B."/>
            <person name="Wiebenga A."/>
            <person name="De vries R.P."/>
            <person name="Grigoriev I.V."/>
            <person name="Mortensen U.H."/>
            <person name="Andersen M.R."/>
            <person name="Baker S.E."/>
        </authorList>
    </citation>
    <scope>NUCLEOTIDE SEQUENCE [LARGE SCALE GENOMIC DNA]</scope>
    <source>
        <strain evidence="2 3">CBS 101889</strain>
    </source>
</reference>
<dbReference type="EMBL" id="KZ824320">
    <property type="protein sequence ID" value="RAL08077.1"/>
    <property type="molecule type" value="Genomic_DNA"/>
</dbReference>
<evidence type="ECO:0000259" key="1">
    <source>
        <dbReference type="Pfam" id="PF24969"/>
    </source>
</evidence>
<gene>
    <name evidence="2" type="ORF">BO97DRAFT_399005</name>
</gene>
<dbReference type="Pfam" id="PF24969">
    <property type="entry name" value="LRR_15"/>
    <property type="match status" value="1"/>
</dbReference>
<organism evidence="2 3">
    <name type="scientific">Aspergillus homomorphus (strain CBS 101889)</name>
    <dbReference type="NCBI Taxonomy" id="1450537"/>
    <lineage>
        <taxon>Eukaryota</taxon>
        <taxon>Fungi</taxon>
        <taxon>Dikarya</taxon>
        <taxon>Ascomycota</taxon>
        <taxon>Pezizomycotina</taxon>
        <taxon>Eurotiomycetes</taxon>
        <taxon>Eurotiomycetidae</taxon>
        <taxon>Eurotiales</taxon>
        <taxon>Aspergillaceae</taxon>
        <taxon>Aspergillus</taxon>
        <taxon>Aspergillus subgen. Circumdati</taxon>
    </lineage>
</organism>
<accession>A0A395HJS8</accession>
<dbReference type="InterPro" id="IPR056867">
    <property type="entry name" value="LRR_15"/>
</dbReference>
<dbReference type="AlphaFoldDB" id="A0A395HJS8"/>
<dbReference type="VEuPathDB" id="FungiDB:BO97DRAFT_399005"/>
<dbReference type="RefSeq" id="XP_025547231.1">
    <property type="nucleotide sequence ID" value="XM_025694217.1"/>
</dbReference>
<keyword evidence="3" id="KW-1185">Reference proteome</keyword>
<protein>
    <recommendedName>
        <fullName evidence="1">Leucine-rich repeat domain-containing protein</fullName>
    </recommendedName>
</protein>
<dbReference type="GeneID" id="37198506"/>
<evidence type="ECO:0000313" key="2">
    <source>
        <dbReference type="EMBL" id="RAL08077.1"/>
    </source>
</evidence>
<sequence>MCPLNNDILLLIFDQVDKKQDCLTLLLICRQWYSLLLTKAYQSVRLGSDQIHLLVRSVQNNPEISHAIKDLSITSGWRSENDYNVEPLIDTVKQVSPGDWERWVDGLRDGEGDAWLAILTLFVTSVTSLSLNISGDSRFFLPMVARVAARDKPFDSKSVLQHLKIVELETDDLKNSYYATDCLPFLKLPSMRMFRASGLCEEQRGEPAFSKPGPRTSGVIELDFGLGPCNGRKGMNDFIAACANLEVFEYQHDDKAVWAESYVGFRPRAFYNALCTQKHSLRELRLNNTGESHSDDIDSEDDDGSVAWDDFGSLADFGQLRELHIPVRTLLQIGPHNRPPCSLDRVLPPNLELLNLAYYYQEDFGIVIENLHSLLKHKEHRFCNLREIQVQPYCVLLKPGAIPHWSNFIIPDLVQKGFTPFKEECNRLGVDFNFTKHGNHRVIRPT</sequence>
<dbReference type="Proteomes" id="UP000248961">
    <property type="component" value="Unassembled WGS sequence"/>
</dbReference>
<dbReference type="STRING" id="1450537.A0A395HJS8"/>
<dbReference type="OrthoDB" id="5130616at2759"/>
<feature type="domain" description="Leucine-rich repeat" evidence="1">
    <location>
        <begin position="100"/>
        <end position="391"/>
    </location>
</feature>
<name>A0A395HJS8_ASPHC</name>